<evidence type="ECO:0008006" key="5">
    <source>
        <dbReference type="Google" id="ProtNLM"/>
    </source>
</evidence>
<feature type="compositionally biased region" description="Polar residues" evidence="2">
    <location>
        <begin position="81"/>
        <end position="93"/>
    </location>
</feature>
<feature type="compositionally biased region" description="Polar residues" evidence="2">
    <location>
        <begin position="180"/>
        <end position="193"/>
    </location>
</feature>
<dbReference type="Proteomes" id="UP000242146">
    <property type="component" value="Unassembled WGS sequence"/>
</dbReference>
<sequence>MTTPNTTPLKPAIGSKLQNNPFLAKDQGMPSTTSNSKKTVPTKKTTEPAWLQKPTYTPSKRASLLKMSKKVASNPWKAATPDSSPLARNNPIHTKSTSSTTSTRSSTTTSPITSPCPSPSASASLLYSKPKIQVPNNDSLQKPTPASSPPAKPDPSSSTPTIPSPTASAEPPSEIPSDDLQSSNDASLPPTDQTDPESSTEPPSPVIENQPGHDLTPTLPATDDASAAEPLPTPSTPTATITKNSPVEPVQQLPQNTRPVSMLSDALDPLRVSTATALLATASADRRDSLLDLILPWQEHVAVDPPMATSPMDYDVIVHQLVVSHAVASSRQFTTFSFDDALQLQSKYQTANDDIDAIGSRLATEIKAQRMLLSMYQLSDQSGIASDDRLDQLDRLVQDLMEGIRHDHARREQFLKHLAGTLAKQCTHLENQLANGSMSVFDLVPGAALGGEHLLKERQWLTRLKQELLLLIQDHFPDSIDHLHVSSPALPSDALSSALAIAPSSSSSSSTYSRASSDDGSGFSSSDAGTSMTSLDQQDMLDSLLLELHHYIDHIYRQLGSRRPVSVSPARLLQIQELEASLAQKTSMADSLAHDKKKLQMQLDLERENTSQQRTAYVDLQRQHRLLKQAQQDQERLLGTDSLKTVMHQRSADQQTIADLYQQLSDMEASHKATMHELRSTNTTLADRLFDSERELRELKRSKDDAVAALEQSLRDTTQRVTDQQAHDWQAKLDEADSAWQTRHAAALEAAKLDWQNTHSAAQDDWQQSHASAKSEWELALAATKAEWEQTHAAAKAEWDQTHAAAKSEWEQTHAAAKSEWEQTHAAAQAEWQQAQAATDAQWQDKHSTAQAEWEANHAAALAELNTTHAAALAACLATHAATVAEWQEKQVAAEAEWHEKHKAVETEWQDKHAAAQAEWQQTHTALEQARTDDRQQWEAQAQAQDQTQWKAKYDDLHSRMETCDDRFKKREDGYLTQTANLEGERDQLLREYERITRNIADFASERKKYEQQIADMQRHGQQLETQVADLKVQQMAVAEGQQGSTTMALRKEFRQLMAQTKAQHQQQLEAEITARHTMEQERRNEQQESERLLWDRVNAGVQTSFTI</sequence>
<proteinExistence type="predicted"/>
<organism evidence="3 4">
    <name type="scientific">Hesseltinella vesiculosa</name>
    <dbReference type="NCBI Taxonomy" id="101127"/>
    <lineage>
        <taxon>Eukaryota</taxon>
        <taxon>Fungi</taxon>
        <taxon>Fungi incertae sedis</taxon>
        <taxon>Mucoromycota</taxon>
        <taxon>Mucoromycotina</taxon>
        <taxon>Mucoromycetes</taxon>
        <taxon>Mucorales</taxon>
        <taxon>Cunninghamellaceae</taxon>
        <taxon>Hesseltinella</taxon>
    </lineage>
</organism>
<feature type="region of interest" description="Disordered" evidence="2">
    <location>
        <begin position="503"/>
        <end position="531"/>
    </location>
</feature>
<dbReference type="EMBL" id="MCGT01000017">
    <property type="protein sequence ID" value="ORX52745.1"/>
    <property type="molecule type" value="Genomic_DNA"/>
</dbReference>
<evidence type="ECO:0000256" key="1">
    <source>
        <dbReference type="SAM" id="Coils"/>
    </source>
</evidence>
<feature type="compositionally biased region" description="Low complexity" evidence="2">
    <location>
        <begin position="824"/>
        <end position="841"/>
    </location>
</feature>
<feature type="coiled-coil region" evidence="1">
    <location>
        <begin position="979"/>
        <end position="1034"/>
    </location>
</feature>
<feature type="compositionally biased region" description="Polar residues" evidence="2">
    <location>
        <begin position="236"/>
        <end position="245"/>
    </location>
</feature>
<feature type="compositionally biased region" description="Basic and acidic residues" evidence="2">
    <location>
        <begin position="813"/>
        <end position="823"/>
    </location>
</feature>
<feature type="compositionally biased region" description="Low complexity" evidence="2">
    <location>
        <begin position="30"/>
        <end position="43"/>
    </location>
</feature>
<gene>
    <name evidence="3" type="ORF">DM01DRAFT_1055412</name>
</gene>
<evidence type="ECO:0000256" key="2">
    <source>
        <dbReference type="SAM" id="MobiDB-lite"/>
    </source>
</evidence>
<protein>
    <recommendedName>
        <fullName evidence="5">Up-regulated during septation protein 1 domain-containing protein</fullName>
    </recommendedName>
</protein>
<dbReference type="STRING" id="101127.A0A1X2GFQ2"/>
<feature type="region of interest" description="Disordered" evidence="2">
    <location>
        <begin position="1"/>
        <end position="255"/>
    </location>
</feature>
<accession>A0A1X2GFQ2</accession>
<evidence type="ECO:0000313" key="3">
    <source>
        <dbReference type="EMBL" id="ORX52745.1"/>
    </source>
</evidence>
<keyword evidence="4" id="KW-1185">Reference proteome</keyword>
<comment type="caution">
    <text evidence="3">The sequence shown here is derived from an EMBL/GenBank/DDBJ whole genome shotgun (WGS) entry which is preliminary data.</text>
</comment>
<keyword evidence="1" id="KW-0175">Coiled coil</keyword>
<evidence type="ECO:0000313" key="4">
    <source>
        <dbReference type="Proteomes" id="UP000242146"/>
    </source>
</evidence>
<name>A0A1X2GFQ2_9FUNG</name>
<dbReference type="OrthoDB" id="5569911at2759"/>
<reference evidence="3 4" key="1">
    <citation type="submission" date="2016-07" db="EMBL/GenBank/DDBJ databases">
        <title>Pervasive Adenine N6-methylation of Active Genes in Fungi.</title>
        <authorList>
            <consortium name="DOE Joint Genome Institute"/>
            <person name="Mondo S.J."/>
            <person name="Dannebaum R.O."/>
            <person name="Kuo R.C."/>
            <person name="Labutti K."/>
            <person name="Haridas S."/>
            <person name="Kuo A."/>
            <person name="Salamov A."/>
            <person name="Ahrendt S.R."/>
            <person name="Lipzen A."/>
            <person name="Sullivan W."/>
            <person name="Andreopoulos W.B."/>
            <person name="Clum A."/>
            <person name="Lindquist E."/>
            <person name="Daum C."/>
            <person name="Ramamoorthy G.K."/>
            <person name="Gryganskyi A."/>
            <person name="Culley D."/>
            <person name="Magnuson J.K."/>
            <person name="James T.Y."/>
            <person name="O'Malley M.A."/>
            <person name="Stajich J.E."/>
            <person name="Spatafora J.W."/>
            <person name="Visel A."/>
            <person name="Grigoriev I.V."/>
        </authorList>
    </citation>
    <scope>NUCLEOTIDE SEQUENCE [LARGE SCALE GENOMIC DNA]</scope>
    <source>
        <strain evidence="3 4">NRRL 3301</strain>
    </source>
</reference>
<dbReference type="AlphaFoldDB" id="A0A1X2GFQ2"/>
<feature type="region of interest" description="Disordered" evidence="2">
    <location>
        <begin position="813"/>
        <end position="841"/>
    </location>
</feature>
<feature type="compositionally biased region" description="Low complexity" evidence="2">
    <location>
        <begin position="94"/>
        <end position="124"/>
    </location>
</feature>
<feature type="compositionally biased region" description="Low complexity" evidence="2">
    <location>
        <begin position="154"/>
        <end position="172"/>
    </location>
</feature>